<protein>
    <recommendedName>
        <fullName evidence="3">Cupin type-1 domain-containing protein</fullName>
    </recommendedName>
</protein>
<dbReference type="RefSeq" id="XP_022397672.1">
    <property type="nucleotide sequence ID" value="XM_022547423.1"/>
</dbReference>
<dbReference type="AlphaFoldDB" id="A0A1L9VAL8"/>
<proteinExistence type="predicted"/>
<evidence type="ECO:0008006" key="3">
    <source>
        <dbReference type="Google" id="ProtNLM"/>
    </source>
</evidence>
<organism evidence="1 2">
    <name type="scientific">Aspergillus glaucus CBS 516.65</name>
    <dbReference type="NCBI Taxonomy" id="1160497"/>
    <lineage>
        <taxon>Eukaryota</taxon>
        <taxon>Fungi</taxon>
        <taxon>Dikarya</taxon>
        <taxon>Ascomycota</taxon>
        <taxon>Pezizomycotina</taxon>
        <taxon>Eurotiomycetes</taxon>
        <taxon>Eurotiomycetidae</taxon>
        <taxon>Eurotiales</taxon>
        <taxon>Aspergillaceae</taxon>
        <taxon>Aspergillus</taxon>
        <taxon>Aspergillus subgen. Aspergillus</taxon>
    </lineage>
</organism>
<dbReference type="GeneID" id="34463684"/>
<dbReference type="InterPro" id="IPR011051">
    <property type="entry name" value="RmlC_Cupin_sf"/>
</dbReference>
<evidence type="ECO:0000313" key="1">
    <source>
        <dbReference type="EMBL" id="OJJ80974.1"/>
    </source>
</evidence>
<dbReference type="SUPFAM" id="SSF51182">
    <property type="entry name" value="RmlC-like cupins"/>
    <property type="match status" value="1"/>
</dbReference>
<sequence>MEGLCGGVYTPSPAPHFHLYSHECVDMISYQHAAYGVQYYTNITECIGILNGPADLILGLGAGDTDIEPQTVSPGSTTKGLRLPVSAGDIVIHPAGTAHGQTNAKDDRSIAVFPEIRFPCIRMYMYLW</sequence>
<accession>A0A1L9VAL8</accession>
<name>A0A1L9VAL8_ASPGL</name>
<reference evidence="2" key="1">
    <citation type="journal article" date="2017" name="Genome Biol.">
        <title>Comparative genomics reveals high biological diversity and specific adaptations in the industrially and medically important fungal genus Aspergillus.</title>
        <authorList>
            <person name="de Vries R.P."/>
            <person name="Riley R."/>
            <person name="Wiebenga A."/>
            <person name="Aguilar-Osorio G."/>
            <person name="Amillis S."/>
            <person name="Uchima C.A."/>
            <person name="Anderluh G."/>
            <person name="Asadollahi M."/>
            <person name="Askin M."/>
            <person name="Barry K."/>
            <person name="Battaglia E."/>
            <person name="Bayram O."/>
            <person name="Benocci T."/>
            <person name="Braus-Stromeyer S.A."/>
            <person name="Caldana C."/>
            <person name="Canovas D."/>
            <person name="Cerqueira G.C."/>
            <person name="Chen F."/>
            <person name="Chen W."/>
            <person name="Choi C."/>
            <person name="Clum A."/>
            <person name="Dos Santos R.A."/>
            <person name="Damasio A.R."/>
            <person name="Diallinas G."/>
            <person name="Emri T."/>
            <person name="Fekete E."/>
            <person name="Flipphi M."/>
            <person name="Freyberg S."/>
            <person name="Gallo A."/>
            <person name="Gournas C."/>
            <person name="Habgood R."/>
            <person name="Hainaut M."/>
            <person name="Harispe M.L."/>
            <person name="Henrissat B."/>
            <person name="Hilden K.S."/>
            <person name="Hope R."/>
            <person name="Hossain A."/>
            <person name="Karabika E."/>
            <person name="Karaffa L."/>
            <person name="Karanyi Z."/>
            <person name="Krasevec N."/>
            <person name="Kuo A."/>
            <person name="Kusch H."/>
            <person name="LaButti K."/>
            <person name="Lagendijk E.L."/>
            <person name="Lapidus A."/>
            <person name="Levasseur A."/>
            <person name="Lindquist E."/>
            <person name="Lipzen A."/>
            <person name="Logrieco A.F."/>
            <person name="MacCabe A."/>
            <person name="Maekelae M.R."/>
            <person name="Malavazi I."/>
            <person name="Melin P."/>
            <person name="Meyer V."/>
            <person name="Mielnichuk N."/>
            <person name="Miskei M."/>
            <person name="Molnar A.P."/>
            <person name="Mule G."/>
            <person name="Ngan C.Y."/>
            <person name="Orejas M."/>
            <person name="Orosz E."/>
            <person name="Ouedraogo J.P."/>
            <person name="Overkamp K.M."/>
            <person name="Park H.-S."/>
            <person name="Perrone G."/>
            <person name="Piumi F."/>
            <person name="Punt P.J."/>
            <person name="Ram A.F."/>
            <person name="Ramon A."/>
            <person name="Rauscher S."/>
            <person name="Record E."/>
            <person name="Riano-Pachon D.M."/>
            <person name="Robert V."/>
            <person name="Roehrig J."/>
            <person name="Ruller R."/>
            <person name="Salamov A."/>
            <person name="Salih N.S."/>
            <person name="Samson R.A."/>
            <person name="Sandor E."/>
            <person name="Sanguinetti M."/>
            <person name="Schuetze T."/>
            <person name="Sepcic K."/>
            <person name="Shelest E."/>
            <person name="Sherlock G."/>
            <person name="Sophianopoulou V."/>
            <person name="Squina F.M."/>
            <person name="Sun H."/>
            <person name="Susca A."/>
            <person name="Todd R.B."/>
            <person name="Tsang A."/>
            <person name="Unkles S.E."/>
            <person name="van de Wiele N."/>
            <person name="van Rossen-Uffink D."/>
            <person name="Oliveira J.V."/>
            <person name="Vesth T.C."/>
            <person name="Visser J."/>
            <person name="Yu J.-H."/>
            <person name="Zhou M."/>
            <person name="Andersen M.R."/>
            <person name="Archer D.B."/>
            <person name="Baker S.E."/>
            <person name="Benoit I."/>
            <person name="Brakhage A.A."/>
            <person name="Braus G.H."/>
            <person name="Fischer R."/>
            <person name="Frisvad J.C."/>
            <person name="Goldman G.H."/>
            <person name="Houbraken J."/>
            <person name="Oakley B."/>
            <person name="Pocsi I."/>
            <person name="Scazzocchio C."/>
            <person name="Seiboth B."/>
            <person name="vanKuyk P.A."/>
            <person name="Wortman J."/>
            <person name="Dyer P.S."/>
            <person name="Grigoriev I.V."/>
        </authorList>
    </citation>
    <scope>NUCLEOTIDE SEQUENCE [LARGE SCALE GENOMIC DNA]</scope>
    <source>
        <strain evidence="2">CBS 516.65</strain>
    </source>
</reference>
<gene>
    <name evidence="1" type="ORF">ASPGLDRAFT_50960</name>
</gene>
<dbReference type="EMBL" id="KV878908">
    <property type="protein sequence ID" value="OJJ80974.1"/>
    <property type="molecule type" value="Genomic_DNA"/>
</dbReference>
<dbReference type="VEuPathDB" id="FungiDB:ASPGLDRAFT_50960"/>
<evidence type="ECO:0000313" key="2">
    <source>
        <dbReference type="Proteomes" id="UP000184300"/>
    </source>
</evidence>
<dbReference type="Proteomes" id="UP000184300">
    <property type="component" value="Unassembled WGS sequence"/>
</dbReference>
<dbReference type="OrthoDB" id="2446447at2759"/>
<keyword evidence="2" id="KW-1185">Reference proteome</keyword>